<accession>A0A139HRL5</accession>
<gene>
    <name evidence="1" type="ORF">AC578_7558</name>
</gene>
<sequence length="111" mass="12508">MILHADSREARLLRAVSLAQAFQIQCEKLRINLSSLEDAIEPNRGASTNLIWISKISDLLLAFDVAATSLEFTHLSLPWNAEPVNFDTTDELEMAESEHPFLSAQGWRRTL</sequence>
<evidence type="ECO:0000313" key="1">
    <source>
        <dbReference type="EMBL" id="KXT05088.1"/>
    </source>
</evidence>
<name>A0A139HRL5_9PEZI</name>
<dbReference type="OrthoDB" id="245563at2759"/>
<proteinExistence type="predicted"/>
<keyword evidence="2" id="KW-1185">Reference proteome</keyword>
<dbReference type="AlphaFoldDB" id="A0A139HRL5"/>
<reference evidence="1 2" key="1">
    <citation type="submission" date="2015-07" db="EMBL/GenBank/DDBJ databases">
        <title>Comparative genomics of the Sigatoka disease complex on banana suggests a link between parallel evolutionary changes in Pseudocercospora fijiensis and Pseudocercospora eumusae and increased virulence on the banana host.</title>
        <authorList>
            <person name="Chang T.-C."/>
            <person name="Salvucci A."/>
            <person name="Crous P.W."/>
            <person name="Stergiopoulos I."/>
        </authorList>
    </citation>
    <scope>NUCLEOTIDE SEQUENCE [LARGE SCALE GENOMIC DNA]</scope>
    <source>
        <strain evidence="1 2">CBS 114824</strain>
    </source>
</reference>
<dbReference type="EMBL" id="LFZN01000015">
    <property type="protein sequence ID" value="KXT05088.1"/>
    <property type="molecule type" value="Genomic_DNA"/>
</dbReference>
<protein>
    <submittedName>
        <fullName evidence="1">Uncharacterized protein</fullName>
    </submittedName>
</protein>
<evidence type="ECO:0000313" key="2">
    <source>
        <dbReference type="Proteomes" id="UP000070133"/>
    </source>
</evidence>
<dbReference type="Proteomes" id="UP000070133">
    <property type="component" value="Unassembled WGS sequence"/>
</dbReference>
<comment type="caution">
    <text evidence="1">The sequence shown here is derived from an EMBL/GenBank/DDBJ whole genome shotgun (WGS) entry which is preliminary data.</text>
</comment>
<organism evidence="1 2">
    <name type="scientific">Pseudocercospora eumusae</name>
    <dbReference type="NCBI Taxonomy" id="321146"/>
    <lineage>
        <taxon>Eukaryota</taxon>
        <taxon>Fungi</taxon>
        <taxon>Dikarya</taxon>
        <taxon>Ascomycota</taxon>
        <taxon>Pezizomycotina</taxon>
        <taxon>Dothideomycetes</taxon>
        <taxon>Dothideomycetidae</taxon>
        <taxon>Mycosphaerellales</taxon>
        <taxon>Mycosphaerellaceae</taxon>
        <taxon>Pseudocercospora</taxon>
    </lineage>
</organism>